<keyword evidence="1" id="KW-0732">Signal</keyword>
<accession>A0ABU3TAQ3</accession>
<gene>
    <name evidence="2" type="ORF">RWH45_14425</name>
</gene>
<sequence length="164" mass="16293">MTTRRRHARATVAVTALILALAGASPASAAWQVSAPVPLPALNAGALGAPTLLSCAPTTVNGLAAARLTWARVTGAKEYSVIATNVRTGQPPELARVQDSTVTGETFSVTVQGGLLGGVVTLLTGNPTVAAVSINGLWRSSPSAAQTVVPGNGLGFVLGGATCP</sequence>
<dbReference type="RefSeq" id="WP_315995580.1">
    <property type="nucleotide sequence ID" value="NZ_JAWDIS010000003.1"/>
</dbReference>
<evidence type="ECO:0008006" key="4">
    <source>
        <dbReference type="Google" id="ProtNLM"/>
    </source>
</evidence>
<evidence type="ECO:0000313" key="2">
    <source>
        <dbReference type="EMBL" id="MDU0368412.1"/>
    </source>
</evidence>
<keyword evidence="3" id="KW-1185">Reference proteome</keyword>
<dbReference type="Proteomes" id="UP001263371">
    <property type="component" value="Unassembled WGS sequence"/>
</dbReference>
<dbReference type="PROSITE" id="PS51318">
    <property type="entry name" value="TAT"/>
    <property type="match status" value="1"/>
</dbReference>
<evidence type="ECO:0000256" key="1">
    <source>
        <dbReference type="SAM" id="SignalP"/>
    </source>
</evidence>
<comment type="caution">
    <text evidence="2">The sequence shown here is derived from an EMBL/GenBank/DDBJ whole genome shotgun (WGS) entry which is preliminary data.</text>
</comment>
<reference evidence="2 3" key="1">
    <citation type="submission" date="2023-09" db="EMBL/GenBank/DDBJ databases">
        <title>Microbacterium fusihabitans sp. nov., Microbacterium phycihabitans sp. nov., and Microbacterium cervinum sp. nov., isolated from dried seaweeds of beach.</title>
        <authorList>
            <person name="Lee S.D."/>
        </authorList>
    </citation>
    <scope>NUCLEOTIDE SEQUENCE [LARGE SCALE GENOMIC DNA]</scope>
    <source>
        <strain evidence="2 3">KSW4-17</strain>
    </source>
</reference>
<organism evidence="2 3">
    <name type="scientific">Microbacterium galbum</name>
    <dbReference type="NCBI Taxonomy" id="3075994"/>
    <lineage>
        <taxon>Bacteria</taxon>
        <taxon>Bacillati</taxon>
        <taxon>Actinomycetota</taxon>
        <taxon>Actinomycetes</taxon>
        <taxon>Micrococcales</taxon>
        <taxon>Microbacteriaceae</taxon>
        <taxon>Microbacterium</taxon>
    </lineage>
</organism>
<feature type="signal peptide" evidence="1">
    <location>
        <begin position="1"/>
        <end position="29"/>
    </location>
</feature>
<name>A0ABU3TAQ3_9MICO</name>
<feature type="chain" id="PRO_5046825798" description="Ig-like domain-containing protein" evidence="1">
    <location>
        <begin position="30"/>
        <end position="164"/>
    </location>
</feature>
<evidence type="ECO:0000313" key="3">
    <source>
        <dbReference type="Proteomes" id="UP001263371"/>
    </source>
</evidence>
<dbReference type="InterPro" id="IPR006311">
    <property type="entry name" value="TAT_signal"/>
</dbReference>
<dbReference type="EMBL" id="JAWDIS010000003">
    <property type="protein sequence ID" value="MDU0368412.1"/>
    <property type="molecule type" value="Genomic_DNA"/>
</dbReference>
<protein>
    <recommendedName>
        <fullName evidence="4">Ig-like domain-containing protein</fullName>
    </recommendedName>
</protein>
<proteinExistence type="predicted"/>